<dbReference type="InterPro" id="IPR003593">
    <property type="entry name" value="AAA+_ATPase"/>
</dbReference>
<dbReference type="RefSeq" id="WP_185191963.1">
    <property type="nucleotide sequence ID" value="NZ_JACKXD010000001.1"/>
</dbReference>
<evidence type="ECO:0000256" key="9">
    <source>
        <dbReference type="ARBA" id="ARBA00023065"/>
    </source>
</evidence>
<comment type="catalytic activity">
    <reaction evidence="15">
        <text>tungstate(in) + ATP + H2O = tungstate(out) + ADP + phosphate + H(+)</text>
        <dbReference type="Rhea" id="RHEA:35027"/>
        <dbReference type="ChEBI" id="CHEBI:15377"/>
        <dbReference type="ChEBI" id="CHEBI:15378"/>
        <dbReference type="ChEBI" id="CHEBI:30616"/>
        <dbReference type="ChEBI" id="CHEBI:43474"/>
        <dbReference type="ChEBI" id="CHEBI:46502"/>
        <dbReference type="ChEBI" id="CHEBI:456216"/>
        <dbReference type="EC" id="7.3.2.6"/>
    </reaction>
</comment>
<evidence type="ECO:0000256" key="2">
    <source>
        <dbReference type="ARBA" id="ARBA00022448"/>
    </source>
</evidence>
<organism evidence="19 20">
    <name type="scientific">Halobellus ruber</name>
    <dbReference type="NCBI Taxonomy" id="2761102"/>
    <lineage>
        <taxon>Archaea</taxon>
        <taxon>Methanobacteriati</taxon>
        <taxon>Methanobacteriota</taxon>
        <taxon>Stenosarchaea group</taxon>
        <taxon>Halobacteria</taxon>
        <taxon>Halobacteriales</taxon>
        <taxon>Haloferacaceae</taxon>
        <taxon>Halobellus</taxon>
    </lineage>
</organism>
<name>A0A7J9SGU9_9EURY</name>
<evidence type="ECO:0000256" key="3">
    <source>
        <dbReference type="ARBA" id="ARBA00022475"/>
    </source>
</evidence>
<dbReference type="EMBL" id="JACKXD010000001">
    <property type="protein sequence ID" value="MBB6645623.1"/>
    <property type="molecule type" value="Genomic_DNA"/>
</dbReference>
<evidence type="ECO:0000256" key="10">
    <source>
        <dbReference type="ARBA" id="ARBA00023136"/>
    </source>
</evidence>
<keyword evidence="10" id="KW-0472">Membrane</keyword>
<evidence type="ECO:0000256" key="15">
    <source>
        <dbReference type="ARBA" id="ARBA00047936"/>
    </source>
</evidence>
<dbReference type="GO" id="GO:0015408">
    <property type="term" value="F:ABC-type ferric iron transporter activity"/>
    <property type="evidence" value="ECO:0007669"/>
    <property type="project" value="InterPro"/>
</dbReference>
<evidence type="ECO:0000256" key="7">
    <source>
        <dbReference type="ARBA" id="ARBA00022840"/>
    </source>
</evidence>
<evidence type="ECO:0000256" key="12">
    <source>
        <dbReference type="ARBA" id="ARBA00038781"/>
    </source>
</evidence>
<evidence type="ECO:0000313" key="19">
    <source>
        <dbReference type="EMBL" id="MBB6645623.1"/>
    </source>
</evidence>
<dbReference type="FunFam" id="3.40.50.300:FF:000425">
    <property type="entry name" value="Probable ABC transporter, ATP-binding subunit"/>
    <property type="match status" value="1"/>
</dbReference>
<evidence type="ECO:0000256" key="1">
    <source>
        <dbReference type="ARBA" id="ARBA00004202"/>
    </source>
</evidence>
<keyword evidence="4" id="KW-0410">Iron transport</keyword>
<dbReference type="InterPro" id="IPR008995">
    <property type="entry name" value="Mo/tungstate-bd_C_term_dom"/>
</dbReference>
<dbReference type="GO" id="GO:1901238">
    <property type="term" value="F:ABC-type tungstate transporter activity"/>
    <property type="evidence" value="ECO:0007669"/>
    <property type="project" value="UniProtKB-EC"/>
</dbReference>
<comment type="caution">
    <text evidence="19">The sequence shown here is derived from an EMBL/GenBank/DDBJ whole genome shotgun (WGS) entry which is preliminary data.</text>
</comment>
<keyword evidence="5" id="KW-0500">Molybdenum</keyword>
<keyword evidence="9" id="KW-0406">Ion transport</keyword>
<evidence type="ECO:0000256" key="13">
    <source>
        <dbReference type="ARBA" id="ARBA00039025"/>
    </source>
</evidence>
<dbReference type="GO" id="GO:0043190">
    <property type="term" value="C:ATP-binding cassette (ABC) transporter complex"/>
    <property type="evidence" value="ECO:0007669"/>
    <property type="project" value="InterPro"/>
</dbReference>
<comment type="similarity">
    <text evidence="11">Belongs to the ABC transporter superfamily. Sulfate/tungstate importer (TC 3.A.1.6) family.</text>
</comment>
<evidence type="ECO:0000259" key="18">
    <source>
        <dbReference type="PROSITE" id="PS50893"/>
    </source>
</evidence>
<feature type="compositionally biased region" description="Polar residues" evidence="17">
    <location>
        <begin position="1"/>
        <end position="10"/>
    </location>
</feature>
<comment type="subcellular location">
    <subcellularLocation>
        <location evidence="1">Cell membrane</location>
        <topology evidence="1">Peripheral membrane protein</topology>
    </subcellularLocation>
</comment>
<keyword evidence="7 19" id="KW-0067">ATP-binding</keyword>
<evidence type="ECO:0000256" key="8">
    <source>
        <dbReference type="ARBA" id="ARBA00023004"/>
    </source>
</evidence>
<dbReference type="SUPFAM" id="SSF50331">
    <property type="entry name" value="MOP-like"/>
    <property type="match status" value="1"/>
</dbReference>
<evidence type="ECO:0000256" key="17">
    <source>
        <dbReference type="SAM" id="MobiDB-lite"/>
    </source>
</evidence>
<dbReference type="AlphaFoldDB" id="A0A7J9SGU9"/>
<reference evidence="19 20" key="1">
    <citation type="submission" date="2020-08" db="EMBL/GenBank/DDBJ databases">
        <authorList>
            <person name="Seo M.-J."/>
        </authorList>
    </citation>
    <scope>NUCLEOTIDE SEQUENCE [LARGE SCALE GENOMIC DNA]</scope>
    <source>
        <strain evidence="19 20">MBLA0160</strain>
    </source>
</reference>
<dbReference type="InterPro" id="IPR013611">
    <property type="entry name" value="Transp-assoc_OB_typ2"/>
</dbReference>
<dbReference type="InterPro" id="IPR027417">
    <property type="entry name" value="P-loop_NTPase"/>
</dbReference>
<keyword evidence="6" id="KW-0547">Nucleotide-binding</keyword>
<protein>
    <recommendedName>
        <fullName evidence="14">Molybdate/tungstate import ATP-binding protein WtpC</fullName>
        <ecNumber evidence="13">7.3.2.6</ecNumber>
    </recommendedName>
</protein>
<keyword evidence="2" id="KW-0813">Transport</keyword>
<keyword evidence="8" id="KW-0408">Iron</keyword>
<comment type="subunit">
    <text evidence="12">The complex is composed of two ATP-binding proteins (WtpC), two transmembrane proteins (WtpB) and a solute-binding protein (WtpA).</text>
</comment>
<dbReference type="InterPro" id="IPR003439">
    <property type="entry name" value="ABC_transporter-like_ATP-bd"/>
</dbReference>
<dbReference type="PANTHER" id="PTHR42781:SF4">
    <property type="entry name" value="SPERMIDINE_PUTRESCINE IMPORT ATP-BINDING PROTEIN POTA"/>
    <property type="match status" value="1"/>
</dbReference>
<evidence type="ECO:0000256" key="16">
    <source>
        <dbReference type="ARBA" id="ARBA00057369"/>
    </source>
</evidence>
<sequence length="407" mass="44332">MSNKGQSTVESGEGRTEAPIERESTGTVDDGSPPAAGGSSRPGDDVVLELDDLRKSYGTETVVEGLSLSVREGEILTLLGPSGCGKTTTLRLIAGLERPDGGVVRLNGESMSGSTFVAPEDRGVGVVFQEFALFPHLTARENVAFGLKDRPDDEVEERVDELLELVDLEAQGESYPDQLSGGQQQRVALARSLAPEPDILLLDEPFSNLDVDLRVEMREEVREIIKRTGVTAVSVTHDQEEALSISDRVAVMTDGRIEQVGKPEAVFQHPESRFVAAFLGYASFVPGYVSGDTVETDLGVLPREQIHGLAPEYEHTRIDLLVRPDDVSVVPVEDPADACGRVVGRRYLGPTFLYQVELDTGESIQCMHNHDEDIPESGPVDLELGADHELAWFPREQRPEDDARYGT</sequence>
<dbReference type="InterPro" id="IPR050093">
    <property type="entry name" value="ABC_SmlMolc_Importer"/>
</dbReference>
<feature type="region of interest" description="Disordered" evidence="17">
    <location>
        <begin position="1"/>
        <end position="45"/>
    </location>
</feature>
<dbReference type="InterPro" id="IPR017871">
    <property type="entry name" value="ABC_transporter-like_CS"/>
</dbReference>
<dbReference type="GO" id="GO:0016887">
    <property type="term" value="F:ATP hydrolysis activity"/>
    <property type="evidence" value="ECO:0007669"/>
    <property type="project" value="InterPro"/>
</dbReference>
<comment type="function">
    <text evidence="16">Part of the ABC transporter complex WtpABC involved in molybdate/tungstate import. Responsible for energy coupling to the transport system.</text>
</comment>
<dbReference type="PROSITE" id="PS50893">
    <property type="entry name" value="ABC_TRANSPORTER_2"/>
    <property type="match status" value="1"/>
</dbReference>
<dbReference type="Pfam" id="PF00005">
    <property type="entry name" value="ABC_tran"/>
    <property type="match status" value="1"/>
</dbReference>
<feature type="compositionally biased region" description="Basic and acidic residues" evidence="17">
    <location>
        <begin position="12"/>
        <end position="24"/>
    </location>
</feature>
<evidence type="ECO:0000256" key="11">
    <source>
        <dbReference type="ARBA" id="ARBA00038307"/>
    </source>
</evidence>
<dbReference type="SUPFAM" id="SSF52540">
    <property type="entry name" value="P-loop containing nucleoside triphosphate hydrolases"/>
    <property type="match status" value="1"/>
</dbReference>
<dbReference type="EC" id="7.3.2.6" evidence="13"/>
<dbReference type="GO" id="GO:0005524">
    <property type="term" value="F:ATP binding"/>
    <property type="evidence" value="ECO:0007669"/>
    <property type="project" value="UniProtKB-KW"/>
</dbReference>
<accession>A0A7J9SGU9</accession>
<dbReference type="PROSITE" id="PS00211">
    <property type="entry name" value="ABC_TRANSPORTER_1"/>
    <property type="match status" value="1"/>
</dbReference>
<dbReference type="SMART" id="SM00382">
    <property type="entry name" value="AAA"/>
    <property type="match status" value="1"/>
</dbReference>
<evidence type="ECO:0000256" key="6">
    <source>
        <dbReference type="ARBA" id="ARBA00022741"/>
    </source>
</evidence>
<dbReference type="Proteomes" id="UP000546257">
    <property type="component" value="Unassembled WGS sequence"/>
</dbReference>
<dbReference type="Gene3D" id="3.40.50.300">
    <property type="entry name" value="P-loop containing nucleotide triphosphate hydrolases"/>
    <property type="match status" value="1"/>
</dbReference>
<dbReference type="InterPro" id="IPR015853">
    <property type="entry name" value="ABC_transpr_FbpC"/>
</dbReference>
<proteinExistence type="inferred from homology"/>
<evidence type="ECO:0000256" key="4">
    <source>
        <dbReference type="ARBA" id="ARBA00022496"/>
    </source>
</evidence>
<dbReference type="Pfam" id="PF08402">
    <property type="entry name" value="TOBE_2"/>
    <property type="match status" value="1"/>
</dbReference>
<evidence type="ECO:0000313" key="20">
    <source>
        <dbReference type="Proteomes" id="UP000546257"/>
    </source>
</evidence>
<evidence type="ECO:0000256" key="5">
    <source>
        <dbReference type="ARBA" id="ARBA00022505"/>
    </source>
</evidence>
<gene>
    <name evidence="19" type="ORF">H5V44_04820</name>
</gene>
<evidence type="ECO:0000256" key="14">
    <source>
        <dbReference type="ARBA" id="ARBA00041133"/>
    </source>
</evidence>
<keyword evidence="3" id="KW-1003">Cell membrane</keyword>
<dbReference type="PANTHER" id="PTHR42781">
    <property type="entry name" value="SPERMIDINE/PUTRESCINE IMPORT ATP-BINDING PROTEIN POTA"/>
    <property type="match status" value="1"/>
</dbReference>
<feature type="domain" description="ABC transporter" evidence="18">
    <location>
        <begin position="48"/>
        <end position="279"/>
    </location>
</feature>
<dbReference type="CDD" id="cd03259">
    <property type="entry name" value="ABC_Carb_Solutes_like"/>
    <property type="match status" value="1"/>
</dbReference>
<keyword evidence="20" id="KW-1185">Reference proteome</keyword>